<dbReference type="CDD" id="cd00130">
    <property type="entry name" value="PAS"/>
    <property type="match status" value="3"/>
</dbReference>
<feature type="domain" description="PAC" evidence="7">
    <location>
        <begin position="72"/>
        <end position="124"/>
    </location>
</feature>
<dbReference type="CDD" id="cd00082">
    <property type="entry name" value="HisKA"/>
    <property type="match status" value="1"/>
</dbReference>
<evidence type="ECO:0000259" key="6">
    <source>
        <dbReference type="PROSITE" id="PS50112"/>
    </source>
</evidence>
<evidence type="ECO:0000256" key="2">
    <source>
        <dbReference type="ARBA" id="ARBA00012438"/>
    </source>
</evidence>
<dbReference type="Gene3D" id="3.30.450.20">
    <property type="entry name" value="PAS domain"/>
    <property type="match status" value="4"/>
</dbReference>
<dbReference type="EMBL" id="PYFT01000001">
    <property type="protein sequence ID" value="PSR53687.1"/>
    <property type="molecule type" value="Genomic_DNA"/>
</dbReference>
<dbReference type="AlphaFoldDB" id="A0A2T2YDU5"/>
<dbReference type="PANTHER" id="PTHR43304:SF1">
    <property type="entry name" value="PAC DOMAIN-CONTAINING PROTEIN"/>
    <property type="match status" value="1"/>
</dbReference>
<dbReference type="PROSITE" id="PS50112">
    <property type="entry name" value="PAS"/>
    <property type="match status" value="3"/>
</dbReference>
<proteinExistence type="predicted"/>
<organism evidence="8 9">
    <name type="scientific">Adhaeribacter arboris</name>
    <dbReference type="NCBI Taxonomy" id="2072846"/>
    <lineage>
        <taxon>Bacteria</taxon>
        <taxon>Pseudomonadati</taxon>
        <taxon>Bacteroidota</taxon>
        <taxon>Cytophagia</taxon>
        <taxon>Cytophagales</taxon>
        <taxon>Hymenobacteraceae</taxon>
        <taxon>Adhaeribacter</taxon>
    </lineage>
</organism>
<reference evidence="8 9" key="1">
    <citation type="submission" date="2018-03" db="EMBL/GenBank/DDBJ databases">
        <title>Adhaeribacter sp. HMF7605 Genome sequencing and assembly.</title>
        <authorList>
            <person name="Kang H."/>
            <person name="Kang J."/>
            <person name="Cha I."/>
            <person name="Kim H."/>
            <person name="Joh K."/>
        </authorList>
    </citation>
    <scope>NUCLEOTIDE SEQUENCE [LARGE SCALE GENOMIC DNA]</scope>
    <source>
        <strain evidence="8 9">HMF7605</strain>
    </source>
</reference>
<dbReference type="SMART" id="SM00086">
    <property type="entry name" value="PAC"/>
    <property type="match status" value="2"/>
</dbReference>
<feature type="domain" description="PAS" evidence="6">
    <location>
        <begin position="369"/>
        <end position="441"/>
    </location>
</feature>
<dbReference type="PANTHER" id="PTHR43304">
    <property type="entry name" value="PHYTOCHROME-LIKE PROTEIN CPH1"/>
    <property type="match status" value="1"/>
</dbReference>
<gene>
    <name evidence="8" type="ORF">AHMF7605_09190</name>
</gene>
<evidence type="ECO:0000259" key="7">
    <source>
        <dbReference type="PROSITE" id="PS50113"/>
    </source>
</evidence>
<evidence type="ECO:0000256" key="1">
    <source>
        <dbReference type="ARBA" id="ARBA00000085"/>
    </source>
</evidence>
<dbReference type="NCBIfam" id="TIGR00229">
    <property type="entry name" value="sensory_box"/>
    <property type="match status" value="4"/>
</dbReference>
<dbReference type="Proteomes" id="UP000240357">
    <property type="component" value="Unassembled WGS sequence"/>
</dbReference>
<protein>
    <recommendedName>
        <fullName evidence="2">histidine kinase</fullName>
        <ecNumber evidence="2">2.7.13.3</ecNumber>
    </recommendedName>
</protein>
<dbReference type="InterPro" id="IPR013656">
    <property type="entry name" value="PAS_4"/>
</dbReference>
<evidence type="ECO:0000256" key="3">
    <source>
        <dbReference type="ARBA" id="ARBA00022553"/>
    </source>
</evidence>
<evidence type="ECO:0000313" key="8">
    <source>
        <dbReference type="EMBL" id="PSR53687.1"/>
    </source>
</evidence>
<dbReference type="OrthoDB" id="9766459at2"/>
<dbReference type="SUPFAM" id="SSF55785">
    <property type="entry name" value="PYP-like sensor domain (PAS domain)"/>
    <property type="match status" value="4"/>
</dbReference>
<dbReference type="Pfam" id="PF08447">
    <property type="entry name" value="PAS_3"/>
    <property type="match status" value="1"/>
</dbReference>
<dbReference type="InterPro" id="IPR003661">
    <property type="entry name" value="HisK_dim/P_dom"/>
</dbReference>
<dbReference type="GO" id="GO:0000155">
    <property type="term" value="F:phosphorelay sensor kinase activity"/>
    <property type="evidence" value="ECO:0007669"/>
    <property type="project" value="InterPro"/>
</dbReference>
<feature type="domain" description="PAS" evidence="6">
    <location>
        <begin position="125"/>
        <end position="173"/>
    </location>
</feature>
<keyword evidence="3" id="KW-0597">Phosphoprotein</keyword>
<dbReference type="InterPro" id="IPR013655">
    <property type="entry name" value="PAS_fold_3"/>
</dbReference>
<dbReference type="InterPro" id="IPR036097">
    <property type="entry name" value="HisK_dim/P_sf"/>
</dbReference>
<dbReference type="Pfam" id="PF08448">
    <property type="entry name" value="PAS_4"/>
    <property type="match status" value="1"/>
</dbReference>
<dbReference type="InterPro" id="IPR000014">
    <property type="entry name" value="PAS"/>
</dbReference>
<keyword evidence="4" id="KW-0808">Transferase</keyword>
<comment type="caution">
    <text evidence="8">The sequence shown here is derived from an EMBL/GenBank/DDBJ whole genome shotgun (WGS) entry which is preliminary data.</text>
</comment>
<dbReference type="RefSeq" id="WP_106928561.1">
    <property type="nucleotide sequence ID" value="NZ_PYFT01000001.1"/>
</dbReference>
<dbReference type="InterPro" id="IPR000700">
    <property type="entry name" value="PAS-assoc_C"/>
</dbReference>
<keyword evidence="5" id="KW-0418">Kinase</keyword>
<dbReference type="InterPro" id="IPR052162">
    <property type="entry name" value="Sensor_kinase/Photoreceptor"/>
</dbReference>
<dbReference type="InterPro" id="IPR035965">
    <property type="entry name" value="PAS-like_dom_sf"/>
</dbReference>
<accession>A0A2T2YDU5</accession>
<name>A0A2T2YDU5_9BACT</name>
<dbReference type="PROSITE" id="PS50113">
    <property type="entry name" value="PAC"/>
    <property type="match status" value="1"/>
</dbReference>
<dbReference type="EC" id="2.7.13.3" evidence="2"/>
<dbReference type="SUPFAM" id="SSF47384">
    <property type="entry name" value="Homodimeric domain of signal transducing histidine kinase"/>
    <property type="match status" value="1"/>
</dbReference>
<dbReference type="Gene3D" id="1.10.287.130">
    <property type="match status" value="1"/>
</dbReference>
<evidence type="ECO:0000256" key="5">
    <source>
        <dbReference type="ARBA" id="ARBA00022777"/>
    </source>
</evidence>
<dbReference type="Pfam" id="PF13596">
    <property type="entry name" value="PAS_10"/>
    <property type="match status" value="1"/>
</dbReference>
<dbReference type="Pfam" id="PF13426">
    <property type="entry name" value="PAS_9"/>
    <property type="match status" value="1"/>
</dbReference>
<sequence>MTNQKYESVLTQLSTIIVTDAKGFILEVNENFCRISQYTSSELIGQPLRNFQLEPPPEQFFTNLSFTTAPIWRGEIKNRAKNGSYFWLDSSIAPFTDENSQTSGFIFNCSDITTKKEEEAKLIRQVQKFNFIVEHNPDGFINVNADWQITGCNKKMEEIIGLKREQSLGRDFIQLFVAGTTGADKCTDLEKALAEQEPTSFDVYCPGRKAWFEVSVYPDGRGLALTFRDITEQKLNIEKIKQSEQQLRAILQSTVSAFFFLGLDMRVISFNERARQSIKRMYNKELQAGDDIRQYSFEKETRAITEPFQKALLGEPVEIERKTQVKGKTEWYWMTYFPVFDEDNQIMGVVLNAVNIDNLKLFETETLRMNERFRLAAKATNDAIYDWDIEKNKFQRYEAFYEMFGYPPQEVASSLSWWAQRIHPEDRGTVVSSLNQAILDNQMHWQAEYRFKCHNNSYKFVYDRGYIVYTETGAPNRMIGALQDIQQVKEHELKITQQNEQLREIAYSQSHEVRRPVANILGLLKCLKKEDFGTKNQQVLQYLEQTTVELDQLIRKIVDKTYHT</sequence>
<dbReference type="SMART" id="SM00091">
    <property type="entry name" value="PAS"/>
    <property type="match status" value="4"/>
</dbReference>
<feature type="domain" description="PAS" evidence="6">
    <location>
        <begin position="2"/>
        <end position="46"/>
    </location>
</feature>
<evidence type="ECO:0000256" key="4">
    <source>
        <dbReference type="ARBA" id="ARBA00022679"/>
    </source>
</evidence>
<comment type="catalytic activity">
    <reaction evidence="1">
        <text>ATP + protein L-histidine = ADP + protein N-phospho-L-histidine.</text>
        <dbReference type="EC" id="2.7.13.3"/>
    </reaction>
</comment>
<dbReference type="InterPro" id="IPR001610">
    <property type="entry name" value="PAC"/>
</dbReference>
<evidence type="ECO:0000313" key="9">
    <source>
        <dbReference type="Proteomes" id="UP000240357"/>
    </source>
</evidence>
<keyword evidence="9" id="KW-1185">Reference proteome</keyword>